<dbReference type="Gene3D" id="3.40.50.1820">
    <property type="entry name" value="alpha/beta hydrolase"/>
    <property type="match status" value="1"/>
</dbReference>
<dbReference type="KEGG" id="stha:NCTC11429_02105"/>
<dbReference type="InterPro" id="IPR029058">
    <property type="entry name" value="AB_hydrolase_fold"/>
</dbReference>
<keyword evidence="3" id="KW-0378">Hydrolase</keyword>
<feature type="chain" id="PRO_5020187798" evidence="4">
    <location>
        <begin position="32"/>
        <end position="477"/>
    </location>
</feature>
<dbReference type="InterPro" id="IPR054579">
    <property type="entry name" value="GCE-like_dom"/>
</dbReference>
<protein>
    <submittedName>
        <fullName evidence="6">Transposase and inactivated derivatives</fullName>
    </submittedName>
</protein>
<keyword evidence="2 4" id="KW-0732">Signal</keyword>
<dbReference type="EMBL" id="LR590484">
    <property type="protein sequence ID" value="VTR38943.1"/>
    <property type="molecule type" value="Genomic_DNA"/>
</dbReference>
<evidence type="ECO:0000256" key="1">
    <source>
        <dbReference type="ARBA" id="ARBA00022487"/>
    </source>
</evidence>
<dbReference type="Pfam" id="PF22244">
    <property type="entry name" value="GCE_fung"/>
    <property type="match status" value="1"/>
</dbReference>
<keyword evidence="1" id="KW-0719">Serine esterase</keyword>
<proteinExistence type="predicted"/>
<evidence type="ECO:0000256" key="2">
    <source>
        <dbReference type="ARBA" id="ARBA00022729"/>
    </source>
</evidence>
<evidence type="ECO:0000313" key="6">
    <source>
        <dbReference type="EMBL" id="VTR38943.1"/>
    </source>
</evidence>
<dbReference type="PANTHER" id="PTHR22946:SF8">
    <property type="entry name" value="ACETYL XYLAN ESTERASE DOMAIN-CONTAINING PROTEIN"/>
    <property type="match status" value="1"/>
</dbReference>
<evidence type="ECO:0000259" key="5">
    <source>
        <dbReference type="Pfam" id="PF22244"/>
    </source>
</evidence>
<dbReference type="Proteomes" id="UP000308196">
    <property type="component" value="Chromosome"/>
</dbReference>
<dbReference type="GO" id="GO:0052689">
    <property type="term" value="F:carboxylic ester hydrolase activity"/>
    <property type="evidence" value="ECO:0007669"/>
    <property type="project" value="UniProtKB-KW"/>
</dbReference>
<evidence type="ECO:0000256" key="4">
    <source>
        <dbReference type="SAM" id="SignalP"/>
    </source>
</evidence>
<dbReference type="InterPro" id="IPR050261">
    <property type="entry name" value="FrsA_esterase"/>
</dbReference>
<reference evidence="6 7" key="1">
    <citation type="submission" date="2019-05" db="EMBL/GenBank/DDBJ databases">
        <authorList>
            <consortium name="Pathogen Informatics"/>
        </authorList>
    </citation>
    <scope>NUCLEOTIDE SEQUENCE [LARGE SCALE GENOMIC DNA]</scope>
    <source>
        <strain evidence="6 7">NCTC11429</strain>
    </source>
</reference>
<feature type="domain" description="4-O-methyl-glucuronoyl methylesterase-like" evidence="5">
    <location>
        <begin position="262"/>
        <end position="321"/>
    </location>
</feature>
<name>A0A4U9V013_9SPHI</name>
<dbReference type="SUPFAM" id="SSF53474">
    <property type="entry name" value="alpha/beta-Hydrolases"/>
    <property type="match status" value="1"/>
</dbReference>
<evidence type="ECO:0000256" key="3">
    <source>
        <dbReference type="ARBA" id="ARBA00022801"/>
    </source>
</evidence>
<dbReference type="PROSITE" id="PS51257">
    <property type="entry name" value="PROKAR_LIPOPROTEIN"/>
    <property type="match status" value="1"/>
</dbReference>
<feature type="signal peptide" evidence="4">
    <location>
        <begin position="1"/>
        <end position="31"/>
    </location>
</feature>
<dbReference type="AlphaFoldDB" id="A0A4U9V013"/>
<dbReference type="STRING" id="1123265.GCA_000686625_00973"/>
<sequence length="477" mass="54724">MKNQMRLNMLKKKISIIYGLFLMLACSFSKGQQAPLDYENNFRQPLERVLISLEERFQIDIKYSSDLVKDRWVDFAPWKIRADLAATEVNLLYPLGLKLQQDKPGIFKLKVYEYHRWKPQEGWDFLDMLAKKYNDQASWERRRAELREGIRKAMYWDRLQQIKVPAIQLQPARQYKDYQIQNFSLEIIPGVYVNGSIYAPRKQNGKIPVVLSPDGHWAGHRYRPDAQKRFITLARMGCMAVSYDLFAWGESLLQFSSQDHRSSIAMLMQTWGAERILDYVMSLPQVDRSRIGISGGSGGGSHSILMSALDDRITLVAPVVSMSSYFFGGCPCESGLPIHFVGGGTNNVELAAIAAPQPLLIISDGQDWTQETSRHDFPYLQKIYAYYGKPTMVKHVHFPQEGHDFGVNKRQALYQFIIEHFQLNAAQLADVIAEKDIQIESEHLLYSFGAKGEKLPTTAVRGIDELRKLLNTYQIEL</sequence>
<dbReference type="PANTHER" id="PTHR22946">
    <property type="entry name" value="DIENELACTONE HYDROLASE DOMAIN-CONTAINING PROTEIN-RELATED"/>
    <property type="match status" value="1"/>
</dbReference>
<evidence type="ECO:0000313" key="7">
    <source>
        <dbReference type="Proteomes" id="UP000308196"/>
    </source>
</evidence>
<organism evidence="6 7">
    <name type="scientific">Sphingobacterium thalpophilum</name>
    <dbReference type="NCBI Taxonomy" id="259"/>
    <lineage>
        <taxon>Bacteria</taxon>
        <taxon>Pseudomonadati</taxon>
        <taxon>Bacteroidota</taxon>
        <taxon>Sphingobacteriia</taxon>
        <taxon>Sphingobacteriales</taxon>
        <taxon>Sphingobacteriaceae</taxon>
        <taxon>Sphingobacterium</taxon>
    </lineage>
</organism>
<gene>
    <name evidence="6" type="ORF">NCTC11429_02105</name>
</gene>
<accession>A0A4U9V013</accession>